<dbReference type="PANTHER" id="PTHR33713:SF9">
    <property type="entry name" value="ANTITOXIN"/>
    <property type="match status" value="1"/>
</dbReference>
<reference evidence="3 5" key="1">
    <citation type="submission" date="2015-03" db="EMBL/GenBank/DDBJ databases">
        <authorList>
            <person name="Hassan Y.I."/>
            <person name="Lepp D."/>
            <person name="Zhou T."/>
        </authorList>
    </citation>
    <scope>NUCLEOTIDE SEQUENCE [LARGE SCALE GENOMIC DNA]</scope>
    <source>
        <strain evidence="3 5">DSM 17137</strain>
    </source>
</reference>
<dbReference type="Gene3D" id="3.40.1620.10">
    <property type="entry name" value="YefM-like domain"/>
    <property type="match status" value="1"/>
</dbReference>
<comment type="function">
    <text evidence="2">Antitoxin component of a type II toxin-antitoxin (TA) system.</text>
</comment>
<dbReference type="PATRIC" id="fig|1121477.3.peg.348"/>
<accession>A0A0F5LXD2</accession>
<evidence type="ECO:0000313" key="3">
    <source>
        <dbReference type="EMBL" id="KKB86839.1"/>
    </source>
</evidence>
<gene>
    <name evidence="4" type="ORF">SAMN02745223_04151</name>
    <name evidence="3" type="ORF">VW29_00135</name>
</gene>
<dbReference type="InterPro" id="IPR051405">
    <property type="entry name" value="phD/YefM_antitoxin"/>
</dbReference>
<evidence type="ECO:0000313" key="5">
    <source>
        <dbReference type="Proteomes" id="UP000033608"/>
    </source>
</evidence>
<dbReference type="InterPro" id="IPR006442">
    <property type="entry name" value="Antitoxin_Phd/YefM"/>
</dbReference>
<sequence>MSVHERSSRDAWTVANAKARLSEVIERAQNEPQTITRNGRPSVVVVSVEEWNRKSARKGSLAAFLLGSPLAGSELAVGRVSDEPRDIGL</sequence>
<dbReference type="STRING" id="1121477.SAMN02745223_04151"/>
<dbReference type="Pfam" id="PF02604">
    <property type="entry name" value="PhdYeFM_antitox"/>
    <property type="match status" value="1"/>
</dbReference>
<evidence type="ECO:0000313" key="4">
    <source>
        <dbReference type="EMBL" id="SHG01825.1"/>
    </source>
</evidence>
<evidence type="ECO:0000313" key="6">
    <source>
        <dbReference type="Proteomes" id="UP000184533"/>
    </source>
</evidence>
<dbReference type="EMBL" id="FQVC01000025">
    <property type="protein sequence ID" value="SHG01825.1"/>
    <property type="molecule type" value="Genomic_DNA"/>
</dbReference>
<comment type="similarity">
    <text evidence="1 2">Belongs to the phD/YefM antitoxin family.</text>
</comment>
<reference evidence="4 6" key="2">
    <citation type="submission" date="2016-11" db="EMBL/GenBank/DDBJ databases">
        <authorList>
            <person name="Jaros S."/>
            <person name="Januszkiewicz K."/>
            <person name="Wedrychowicz H."/>
        </authorList>
    </citation>
    <scope>NUCLEOTIDE SEQUENCE [LARGE SCALE GENOMIC DNA]</scope>
    <source>
        <strain evidence="4 6">DSM 17137</strain>
    </source>
</reference>
<protein>
    <recommendedName>
        <fullName evidence="2">Antitoxin</fullName>
    </recommendedName>
</protein>
<dbReference type="PANTHER" id="PTHR33713">
    <property type="entry name" value="ANTITOXIN YAFN-RELATED"/>
    <property type="match status" value="1"/>
</dbReference>
<dbReference type="Proteomes" id="UP000184533">
    <property type="component" value="Unassembled WGS sequence"/>
</dbReference>
<organism evidence="3 5">
    <name type="scientific">Devosia limi DSM 17137</name>
    <dbReference type="NCBI Taxonomy" id="1121477"/>
    <lineage>
        <taxon>Bacteria</taxon>
        <taxon>Pseudomonadati</taxon>
        <taxon>Pseudomonadota</taxon>
        <taxon>Alphaproteobacteria</taxon>
        <taxon>Hyphomicrobiales</taxon>
        <taxon>Devosiaceae</taxon>
        <taxon>Devosia</taxon>
    </lineage>
</organism>
<keyword evidence="5" id="KW-1185">Reference proteome</keyword>
<dbReference type="AlphaFoldDB" id="A0A0F5LXD2"/>
<dbReference type="NCBIfam" id="TIGR01552">
    <property type="entry name" value="phd_fam"/>
    <property type="match status" value="1"/>
</dbReference>
<dbReference type="EMBL" id="LAJF01000012">
    <property type="protein sequence ID" value="KKB86839.1"/>
    <property type="molecule type" value="Genomic_DNA"/>
</dbReference>
<evidence type="ECO:0000256" key="1">
    <source>
        <dbReference type="ARBA" id="ARBA00009981"/>
    </source>
</evidence>
<evidence type="ECO:0000256" key="2">
    <source>
        <dbReference type="RuleBase" id="RU362080"/>
    </source>
</evidence>
<name>A0A0F5LXD2_9HYPH</name>
<dbReference type="InterPro" id="IPR036165">
    <property type="entry name" value="YefM-like_sf"/>
</dbReference>
<dbReference type="Proteomes" id="UP000033608">
    <property type="component" value="Unassembled WGS sequence"/>
</dbReference>
<dbReference type="OrthoDB" id="517402at2"/>
<proteinExistence type="inferred from homology"/>
<dbReference type="RefSeq" id="WP_046133348.1">
    <property type="nucleotide sequence ID" value="NZ_FQVC01000025.1"/>
</dbReference>
<dbReference type="SUPFAM" id="SSF143120">
    <property type="entry name" value="YefM-like"/>
    <property type="match status" value="1"/>
</dbReference>